<dbReference type="AlphaFoldDB" id="A0A7J8E2X6"/>
<proteinExistence type="predicted"/>
<gene>
    <name evidence="2" type="ORF">HJG59_008981</name>
</gene>
<dbReference type="EMBL" id="JACASF010000015">
    <property type="protein sequence ID" value="KAF6429616.1"/>
    <property type="molecule type" value="Genomic_DNA"/>
</dbReference>
<comment type="caution">
    <text evidence="2">The sequence shown here is derived from an EMBL/GenBank/DDBJ whole genome shotgun (WGS) entry which is preliminary data.</text>
</comment>
<reference evidence="2 3" key="1">
    <citation type="journal article" date="2020" name="Nature">
        <title>Six reference-quality genomes reveal evolution of bat adaptations.</title>
        <authorList>
            <person name="Jebb D."/>
            <person name="Huang Z."/>
            <person name="Pippel M."/>
            <person name="Hughes G.M."/>
            <person name="Lavrichenko K."/>
            <person name="Devanna P."/>
            <person name="Winkler S."/>
            <person name="Jermiin L.S."/>
            <person name="Skirmuntt E.C."/>
            <person name="Katzourakis A."/>
            <person name="Burkitt-Gray L."/>
            <person name="Ray D.A."/>
            <person name="Sullivan K.A.M."/>
            <person name="Roscito J.G."/>
            <person name="Kirilenko B.M."/>
            <person name="Davalos L.M."/>
            <person name="Corthals A.P."/>
            <person name="Power M.L."/>
            <person name="Jones G."/>
            <person name="Ransome R.D."/>
            <person name="Dechmann D.K.N."/>
            <person name="Locatelli A.G."/>
            <person name="Puechmaille S.J."/>
            <person name="Fedrigo O."/>
            <person name="Jarvis E.D."/>
            <person name="Hiller M."/>
            <person name="Vernes S.C."/>
            <person name="Myers E.W."/>
            <person name="Teeling E.C."/>
        </authorList>
    </citation>
    <scope>NUCLEOTIDE SEQUENCE [LARGE SCALE GENOMIC DNA]</scope>
    <source>
        <strain evidence="2">MMolMol1</strain>
        <tissue evidence="2">Muscle</tissue>
    </source>
</reference>
<evidence type="ECO:0000256" key="1">
    <source>
        <dbReference type="SAM" id="MobiDB-lite"/>
    </source>
</evidence>
<keyword evidence="3" id="KW-1185">Reference proteome</keyword>
<evidence type="ECO:0000313" key="2">
    <source>
        <dbReference type="EMBL" id="KAF6429616.1"/>
    </source>
</evidence>
<accession>A0A7J8E2X6</accession>
<name>A0A7J8E2X6_MOLMO</name>
<feature type="region of interest" description="Disordered" evidence="1">
    <location>
        <begin position="89"/>
        <end position="120"/>
    </location>
</feature>
<organism evidence="2 3">
    <name type="scientific">Molossus molossus</name>
    <name type="common">Pallas' mastiff bat</name>
    <name type="synonym">Vespertilio molossus</name>
    <dbReference type="NCBI Taxonomy" id="27622"/>
    <lineage>
        <taxon>Eukaryota</taxon>
        <taxon>Metazoa</taxon>
        <taxon>Chordata</taxon>
        <taxon>Craniata</taxon>
        <taxon>Vertebrata</taxon>
        <taxon>Euteleostomi</taxon>
        <taxon>Mammalia</taxon>
        <taxon>Eutheria</taxon>
        <taxon>Laurasiatheria</taxon>
        <taxon>Chiroptera</taxon>
        <taxon>Yangochiroptera</taxon>
        <taxon>Molossidae</taxon>
        <taxon>Molossus</taxon>
    </lineage>
</organism>
<dbReference type="Proteomes" id="UP000550707">
    <property type="component" value="Unassembled WGS sequence"/>
</dbReference>
<evidence type="ECO:0000313" key="3">
    <source>
        <dbReference type="Proteomes" id="UP000550707"/>
    </source>
</evidence>
<dbReference type="InParanoid" id="A0A7J8E2X6"/>
<sequence length="120" mass="13106">MLVSIATWGGLDTRSSYLQSPLQRQAEPWMKAPPCLPGTAASGLREALTRVNWVTTGRSTCYAHQRPDQISLPDTLGWNLGRVDRTSLKTAERVRRSLRGVQTDPQDPAGGPGRPRPGIS</sequence>
<protein>
    <submittedName>
        <fullName evidence="2">Uncharacterized protein</fullName>
    </submittedName>
</protein>